<proteinExistence type="predicted"/>
<organism evidence="1 2">
    <name type="scientific">Rickenella mellea</name>
    <dbReference type="NCBI Taxonomy" id="50990"/>
    <lineage>
        <taxon>Eukaryota</taxon>
        <taxon>Fungi</taxon>
        <taxon>Dikarya</taxon>
        <taxon>Basidiomycota</taxon>
        <taxon>Agaricomycotina</taxon>
        <taxon>Agaricomycetes</taxon>
        <taxon>Hymenochaetales</taxon>
        <taxon>Rickenellaceae</taxon>
        <taxon>Rickenella</taxon>
    </lineage>
</organism>
<keyword evidence="2" id="KW-1185">Reference proteome</keyword>
<dbReference type="OrthoDB" id="2748837at2759"/>
<dbReference type="Proteomes" id="UP000294933">
    <property type="component" value="Unassembled WGS sequence"/>
</dbReference>
<dbReference type="VEuPathDB" id="FungiDB:BD410DRAFT_698447"/>
<evidence type="ECO:0000313" key="2">
    <source>
        <dbReference type="Proteomes" id="UP000294933"/>
    </source>
</evidence>
<evidence type="ECO:0008006" key="3">
    <source>
        <dbReference type="Google" id="ProtNLM"/>
    </source>
</evidence>
<reference evidence="1 2" key="1">
    <citation type="submission" date="2018-06" db="EMBL/GenBank/DDBJ databases">
        <title>A transcriptomic atlas of mushroom development highlights an independent origin of complex multicellularity.</title>
        <authorList>
            <consortium name="DOE Joint Genome Institute"/>
            <person name="Krizsan K."/>
            <person name="Almasi E."/>
            <person name="Merenyi Z."/>
            <person name="Sahu N."/>
            <person name="Viragh M."/>
            <person name="Koszo T."/>
            <person name="Mondo S."/>
            <person name="Kiss B."/>
            <person name="Balint B."/>
            <person name="Kues U."/>
            <person name="Barry K."/>
            <person name="Hegedus J.C."/>
            <person name="Henrissat B."/>
            <person name="Johnson J."/>
            <person name="Lipzen A."/>
            <person name="Ohm R."/>
            <person name="Nagy I."/>
            <person name="Pangilinan J."/>
            <person name="Yan J."/>
            <person name="Xiong Y."/>
            <person name="Grigoriev I.V."/>
            <person name="Hibbett D.S."/>
            <person name="Nagy L.G."/>
        </authorList>
    </citation>
    <scope>NUCLEOTIDE SEQUENCE [LARGE SCALE GENOMIC DNA]</scope>
    <source>
        <strain evidence="1 2">SZMC22713</strain>
    </source>
</reference>
<gene>
    <name evidence="1" type="ORF">BD410DRAFT_698447</name>
</gene>
<evidence type="ECO:0000313" key="1">
    <source>
        <dbReference type="EMBL" id="TDL17969.1"/>
    </source>
</evidence>
<accession>A0A4Y7PTT0</accession>
<feature type="non-terminal residue" evidence="1">
    <location>
        <position position="65"/>
    </location>
</feature>
<protein>
    <recommendedName>
        <fullName evidence="3">MULE transposase domain-containing protein</fullName>
    </recommendedName>
</protein>
<sequence>MLSITCDNASPNDTMTTELTDLINSFPGDANRTCCFAHILNLVAKSIIRQFDVPKKHADMALDQE</sequence>
<dbReference type="EMBL" id="ML170214">
    <property type="protein sequence ID" value="TDL17969.1"/>
    <property type="molecule type" value="Genomic_DNA"/>
</dbReference>
<name>A0A4Y7PTT0_9AGAM</name>
<dbReference type="AlphaFoldDB" id="A0A4Y7PTT0"/>